<name>A0A1H8I6T9_9FLAO</name>
<dbReference type="Pfam" id="PF20434">
    <property type="entry name" value="BD-FAE"/>
    <property type="match status" value="1"/>
</dbReference>
<keyword evidence="1" id="KW-0378">Hydrolase</keyword>
<dbReference type="PANTHER" id="PTHR48081:SF13">
    <property type="entry name" value="ALPHA_BETA HYDROLASE"/>
    <property type="match status" value="1"/>
</dbReference>
<dbReference type="InterPro" id="IPR050300">
    <property type="entry name" value="GDXG_lipolytic_enzyme"/>
</dbReference>
<reference evidence="4" key="1">
    <citation type="submission" date="2016-10" db="EMBL/GenBank/DDBJ databases">
        <authorList>
            <person name="Varghese N."/>
            <person name="Submissions S."/>
        </authorList>
    </citation>
    <scope>NUCLEOTIDE SEQUENCE [LARGE SCALE GENOMIC DNA]</scope>
    <source>
        <strain evidence="4">CGMCC 1.8704</strain>
    </source>
</reference>
<keyword evidence="4" id="KW-1185">Reference proteome</keyword>
<evidence type="ECO:0000313" key="3">
    <source>
        <dbReference type="EMBL" id="SEN64054.1"/>
    </source>
</evidence>
<dbReference type="EMBL" id="FODN01000001">
    <property type="protein sequence ID" value="SEN64054.1"/>
    <property type="molecule type" value="Genomic_DNA"/>
</dbReference>
<dbReference type="SUPFAM" id="SSF53474">
    <property type="entry name" value="alpha/beta-Hydrolases"/>
    <property type="match status" value="1"/>
</dbReference>
<sequence>MIKPCCLILILFTNLLHSQIQFNSDTSYTVQSTFNKDKIKFPFIEIVKEQEYESVNQIQELVYKKTETRELHLDAYFKKGNSLKPAVVLIHGGGWKSGNKSQMKFLAQEIASRGYSCFAVEYRLSPEAAYPAAIFDVKEAIKYIKANAKNFNADPSRFAVLGCSSGGQMAALIGTTNDNLEFEDQKSDFNQNANVQAIIDMDGILAFKHPESQEGKVAGEWLGGTFEEKPDIWKHASALTHTDKNTPPVLFINSDMVRFHAGREDMIAILKQNRIHNETKELPNAPHSFWFFHPWFEKIVTDTTDFLDRILK</sequence>
<dbReference type="Gene3D" id="3.40.50.1820">
    <property type="entry name" value="alpha/beta hydrolase"/>
    <property type="match status" value="1"/>
</dbReference>
<protein>
    <submittedName>
        <fullName evidence="3">Acetyl esterase/lipase</fullName>
    </submittedName>
</protein>
<accession>A0A1H8I6T9</accession>
<dbReference type="InterPro" id="IPR029058">
    <property type="entry name" value="AB_hydrolase_fold"/>
</dbReference>
<gene>
    <name evidence="3" type="ORF">SAMN04487942_0454</name>
</gene>
<evidence type="ECO:0000259" key="2">
    <source>
        <dbReference type="Pfam" id="PF20434"/>
    </source>
</evidence>
<dbReference type="STRING" id="604089.SAMN04487942_0454"/>
<dbReference type="AlphaFoldDB" id="A0A1H8I6T9"/>
<proteinExistence type="predicted"/>
<evidence type="ECO:0000256" key="1">
    <source>
        <dbReference type="ARBA" id="ARBA00022801"/>
    </source>
</evidence>
<dbReference type="Proteomes" id="UP000198657">
    <property type="component" value="Unassembled WGS sequence"/>
</dbReference>
<evidence type="ECO:0000313" key="4">
    <source>
        <dbReference type="Proteomes" id="UP000198657"/>
    </source>
</evidence>
<feature type="domain" description="BD-FAE-like" evidence="2">
    <location>
        <begin position="73"/>
        <end position="254"/>
    </location>
</feature>
<dbReference type="PANTHER" id="PTHR48081">
    <property type="entry name" value="AB HYDROLASE SUPERFAMILY PROTEIN C4A8.06C"/>
    <property type="match status" value="1"/>
</dbReference>
<organism evidence="3 4">
    <name type="scientific">Flavobacterium sinopsychrotolerans</name>
    <dbReference type="NCBI Taxonomy" id="604089"/>
    <lineage>
        <taxon>Bacteria</taxon>
        <taxon>Pseudomonadati</taxon>
        <taxon>Bacteroidota</taxon>
        <taxon>Flavobacteriia</taxon>
        <taxon>Flavobacteriales</taxon>
        <taxon>Flavobacteriaceae</taxon>
        <taxon>Flavobacterium</taxon>
    </lineage>
</organism>
<dbReference type="GO" id="GO:0016787">
    <property type="term" value="F:hydrolase activity"/>
    <property type="evidence" value="ECO:0007669"/>
    <property type="project" value="UniProtKB-KW"/>
</dbReference>
<dbReference type="InterPro" id="IPR049492">
    <property type="entry name" value="BD-FAE-like_dom"/>
</dbReference>